<reference evidence="1 2" key="1">
    <citation type="submission" date="2018-09" db="EMBL/GenBank/DDBJ databases">
        <title>Murine metabolic-syndrome-specific gut microbial biobank.</title>
        <authorList>
            <person name="Liu C."/>
        </authorList>
    </citation>
    <scope>NUCLEOTIDE SEQUENCE [LARGE SCALE GENOMIC DNA]</scope>
    <source>
        <strain evidence="1 2">0.1xD8-82</strain>
    </source>
</reference>
<protein>
    <submittedName>
        <fullName evidence="1">Uncharacterized protein</fullName>
    </submittedName>
</protein>
<accession>A0A3A9ABZ0</accession>
<evidence type="ECO:0000313" key="1">
    <source>
        <dbReference type="EMBL" id="RKI88768.1"/>
    </source>
</evidence>
<dbReference type="OrthoDB" id="9815272at2"/>
<sequence length="79" mass="9298">MMGKTVLHLKYLGRDSWDRPVYMDDEGVVWKDVDPRAEHKASLCTSVNNEFDGEPDADMWCFEKYQNVTVVFVPERDVW</sequence>
<name>A0A3A9ABZ0_9FIRM</name>
<keyword evidence="2" id="KW-1185">Reference proteome</keyword>
<gene>
    <name evidence="1" type="ORF">D7V94_18655</name>
</gene>
<evidence type="ECO:0000313" key="2">
    <source>
        <dbReference type="Proteomes" id="UP000280696"/>
    </source>
</evidence>
<dbReference type="Proteomes" id="UP000280696">
    <property type="component" value="Unassembled WGS sequence"/>
</dbReference>
<organism evidence="1 2">
    <name type="scientific">Parablautia intestinalis</name>
    <dbReference type="NCBI Taxonomy" id="2320100"/>
    <lineage>
        <taxon>Bacteria</taxon>
        <taxon>Bacillati</taxon>
        <taxon>Bacillota</taxon>
        <taxon>Clostridia</taxon>
        <taxon>Lachnospirales</taxon>
        <taxon>Lachnospiraceae</taxon>
        <taxon>Parablautia</taxon>
    </lineage>
</organism>
<dbReference type="AlphaFoldDB" id="A0A3A9ABZ0"/>
<dbReference type="RefSeq" id="WP_120471820.1">
    <property type="nucleotide sequence ID" value="NZ_RAYQ01000024.1"/>
</dbReference>
<comment type="caution">
    <text evidence="1">The sequence shown here is derived from an EMBL/GenBank/DDBJ whole genome shotgun (WGS) entry which is preliminary data.</text>
</comment>
<dbReference type="EMBL" id="RAYQ01000024">
    <property type="protein sequence ID" value="RKI88768.1"/>
    <property type="molecule type" value="Genomic_DNA"/>
</dbReference>
<proteinExistence type="predicted"/>